<reference evidence="2 3" key="1">
    <citation type="journal article" date="2024" name="Nat. Commun.">
        <title>Phylogenomics reveals the evolutionary origins of lichenization in chlorophyte algae.</title>
        <authorList>
            <person name="Puginier C."/>
            <person name="Libourel C."/>
            <person name="Otte J."/>
            <person name="Skaloud P."/>
            <person name="Haon M."/>
            <person name="Grisel S."/>
            <person name="Petersen M."/>
            <person name="Berrin J.G."/>
            <person name="Delaux P.M."/>
            <person name="Dal Grande F."/>
            <person name="Keller J."/>
        </authorList>
    </citation>
    <scope>NUCLEOTIDE SEQUENCE [LARGE SCALE GENOMIC DNA]</scope>
    <source>
        <strain evidence="2 3">SAG 2145</strain>
    </source>
</reference>
<feature type="compositionally biased region" description="Low complexity" evidence="1">
    <location>
        <begin position="175"/>
        <end position="189"/>
    </location>
</feature>
<gene>
    <name evidence="2" type="ORF">WJX74_005611</name>
</gene>
<feature type="compositionally biased region" description="Polar residues" evidence="1">
    <location>
        <begin position="332"/>
        <end position="347"/>
    </location>
</feature>
<proteinExistence type="predicted"/>
<sequence length="1246" mass="129125">MEEPTPVLCPVRTQASRSPEEEPSRGGKPDTEIRAYKLGGARCSYNQIRVTVQELGGSKQLTVHEAHQEGDHLLDEAQKEAGIVYRLLLSNQQVIWLRIFLVHVSPQASDDMPASLVNHTSTAPDAMPPSCSKGKGLELVSSSRTCLVSSDPELSSDSSPTASSGPLRTAQPQVSTQPSPHAAASPTASLDPPPAARPQHFTAMSSPAAAPPQLHASNAAHRQSSDHVYREQQLLSLGLGTDTSALQQVFSAGTPTLSQAMGQPLSSPLNLSAPTDAQLSLYAAHLQASLTHSNSAQGRCEALPLHKLASAGLQHSLSQPQPTHLPTAHLSAVSQTPLKQTNVQQQHAHAPGSAPLPLLHVQRASCKKGCRGPILQSIKRMGRLGKKPPPSSGQSRRSLAMYKEPNCIYLSIDEAATHVGARTFRLVVGALAEESYKLLGSCCSPPIRVMANNDCPGGAADFSIHLALDPKWPGWAIPSCPDPPSHSPPQSPTPSTSQAVRLNDAPSPLAPTSSAIRRDGSHPEKQPLENRTFQRSPPGMPKKSRSPVADTHAPEVQWGSKKRRLHASPLGQKTVSPAAGNKSEDLREDALPVGPHDRQLPGIAVQQAQPQQPGTTPDPSQSDHQRRSAQPHAAGNSHSSGVAATKHPTGGAPGCMLQEISPDGDTDPGLQGLSSAGVQPSKQSQAIDPAPGQASSFHGTAHEGDVGQPQSDIAVAACQTSPQQVPGRHLQQPSSIPCVQTAVRHRQAASGEGHGPDQQPTLGKRRRLENLPEHEVKPSLDDSKHACGRMFLAKLCPHCNRAQRLQVPAMGILQQPLSFAGGSSQPQGLMELASDNPMLPIWLLQQGLSQHHRPTPPLSYPPPALYPPPAAPAQLADPPKLSAAAGLLSYDPRVGPGQSAFHSLAAAAGTTPFPVAAAATAEAAPPLNTHLAISHPAVFPPIPTPSAEPIFSPGTASAALPISVGQSASHPALFPSIQIAAAQPIFLHPGASAGVPTSINPSLHHPRVSPATPTAMAQPPPVPATAAAAVTTTDTTASLATAPIVGSQAQDWAALQAATSALKTLPVQSTAAAAEAAAMTTIGDDRLPQSSAAATASALPCLLARSSHVASLPVPAVAPPTIIPLPANPSSASQAVTPTAFTSEASAHAATAGGPGSGGAMRQAHTGQAASLLLDKAYAHQAKQHRAPSPGFAKLSMGCHSGDVHHLQGPRRGAPQHEPVAIKSEVANDLRPAAELLPAASSQPEQ</sequence>
<feature type="compositionally biased region" description="Polar residues" evidence="1">
    <location>
        <begin position="672"/>
        <end position="686"/>
    </location>
</feature>
<feature type="compositionally biased region" description="Basic and acidic residues" evidence="1">
    <location>
        <begin position="768"/>
        <end position="781"/>
    </location>
</feature>
<evidence type="ECO:0000313" key="3">
    <source>
        <dbReference type="Proteomes" id="UP001438707"/>
    </source>
</evidence>
<feature type="compositionally biased region" description="Low complexity" evidence="1">
    <location>
        <begin position="149"/>
        <end position="164"/>
    </location>
</feature>
<feature type="region of interest" description="Disordered" evidence="1">
    <location>
        <begin position="476"/>
        <end position="707"/>
    </location>
</feature>
<feature type="region of interest" description="Disordered" evidence="1">
    <location>
        <begin position="1144"/>
        <end position="1165"/>
    </location>
</feature>
<protein>
    <submittedName>
        <fullName evidence="2">Uncharacterized protein</fullName>
    </submittedName>
</protein>
<comment type="caution">
    <text evidence="2">The sequence shown here is derived from an EMBL/GenBank/DDBJ whole genome shotgun (WGS) entry which is preliminary data.</text>
</comment>
<evidence type="ECO:0000313" key="2">
    <source>
        <dbReference type="EMBL" id="KAK9843011.1"/>
    </source>
</evidence>
<feature type="region of interest" description="Disordered" evidence="1">
    <location>
        <begin position="332"/>
        <end position="354"/>
    </location>
</feature>
<feature type="region of interest" description="Disordered" evidence="1">
    <location>
        <begin position="850"/>
        <end position="877"/>
    </location>
</feature>
<organism evidence="2 3">
    <name type="scientific">Apatococcus lobatus</name>
    <dbReference type="NCBI Taxonomy" id="904363"/>
    <lineage>
        <taxon>Eukaryota</taxon>
        <taxon>Viridiplantae</taxon>
        <taxon>Chlorophyta</taxon>
        <taxon>core chlorophytes</taxon>
        <taxon>Trebouxiophyceae</taxon>
        <taxon>Chlorellales</taxon>
        <taxon>Chlorellaceae</taxon>
        <taxon>Apatococcus</taxon>
    </lineage>
</organism>
<feature type="region of interest" description="Disordered" evidence="1">
    <location>
        <begin position="148"/>
        <end position="227"/>
    </location>
</feature>
<feature type="compositionally biased region" description="Pro residues" evidence="1">
    <location>
        <begin position="855"/>
        <end position="871"/>
    </location>
</feature>
<feature type="compositionally biased region" description="Low complexity" evidence="1">
    <location>
        <begin position="601"/>
        <end position="620"/>
    </location>
</feature>
<feature type="compositionally biased region" description="Basic and acidic residues" evidence="1">
    <location>
        <begin position="516"/>
        <end position="528"/>
    </location>
</feature>
<feature type="region of interest" description="Disordered" evidence="1">
    <location>
        <begin position="1"/>
        <end position="31"/>
    </location>
</feature>
<dbReference type="AlphaFoldDB" id="A0AAW1SBR4"/>
<feature type="region of interest" description="Disordered" evidence="1">
    <location>
        <begin position="115"/>
        <end position="136"/>
    </location>
</feature>
<evidence type="ECO:0000256" key="1">
    <source>
        <dbReference type="SAM" id="MobiDB-lite"/>
    </source>
</evidence>
<feature type="region of interest" description="Disordered" evidence="1">
    <location>
        <begin position="743"/>
        <end position="781"/>
    </location>
</feature>
<accession>A0AAW1SBR4</accession>
<feature type="region of interest" description="Disordered" evidence="1">
    <location>
        <begin position="1180"/>
        <end position="1217"/>
    </location>
</feature>
<feature type="compositionally biased region" description="Pro residues" evidence="1">
    <location>
        <begin position="480"/>
        <end position="492"/>
    </location>
</feature>
<feature type="compositionally biased region" description="Basic and acidic residues" evidence="1">
    <location>
        <begin position="18"/>
        <end position="31"/>
    </location>
</feature>
<feature type="compositionally biased region" description="Basic and acidic residues" evidence="1">
    <location>
        <begin position="582"/>
        <end position="599"/>
    </location>
</feature>
<name>A0AAW1SBR4_9CHLO</name>
<dbReference type="EMBL" id="JALJOS010000002">
    <property type="protein sequence ID" value="KAK9843011.1"/>
    <property type="molecule type" value="Genomic_DNA"/>
</dbReference>
<keyword evidence="3" id="KW-1185">Reference proteome</keyword>
<dbReference type="Proteomes" id="UP001438707">
    <property type="component" value="Unassembled WGS sequence"/>
</dbReference>